<dbReference type="Proteomes" id="UP000193218">
    <property type="component" value="Unassembled WGS sequence"/>
</dbReference>
<name>A0A1Y1UQD2_9TREE</name>
<evidence type="ECO:0000256" key="3">
    <source>
        <dbReference type="SAM" id="SignalP"/>
    </source>
</evidence>
<feature type="chain" id="PRO_5012305040" description="Yeast cell wall synthesis Kre9/Knh1-like N-terminal domain-containing protein" evidence="3">
    <location>
        <begin position="18"/>
        <end position="174"/>
    </location>
</feature>
<feature type="signal peptide" evidence="3">
    <location>
        <begin position="1"/>
        <end position="17"/>
    </location>
</feature>
<accession>A0A1Y1UQD2</accession>
<keyword evidence="6" id="KW-1185">Reference proteome</keyword>
<dbReference type="STRING" id="4999.A0A1Y1UQD2"/>
<evidence type="ECO:0000256" key="2">
    <source>
        <dbReference type="SAM" id="MobiDB-lite"/>
    </source>
</evidence>
<evidence type="ECO:0000313" key="6">
    <source>
        <dbReference type="Proteomes" id="UP000193218"/>
    </source>
</evidence>
<keyword evidence="1 3" id="KW-0732">Signal</keyword>
<organism evidence="5 6">
    <name type="scientific">Kockovaella imperatae</name>
    <dbReference type="NCBI Taxonomy" id="4999"/>
    <lineage>
        <taxon>Eukaryota</taxon>
        <taxon>Fungi</taxon>
        <taxon>Dikarya</taxon>
        <taxon>Basidiomycota</taxon>
        <taxon>Agaricomycotina</taxon>
        <taxon>Tremellomycetes</taxon>
        <taxon>Tremellales</taxon>
        <taxon>Cuniculitremaceae</taxon>
        <taxon>Kockovaella</taxon>
    </lineage>
</organism>
<evidence type="ECO:0000259" key="4">
    <source>
        <dbReference type="Pfam" id="PF10342"/>
    </source>
</evidence>
<dbReference type="InParanoid" id="A0A1Y1UQD2"/>
<reference evidence="5 6" key="1">
    <citation type="submission" date="2017-03" db="EMBL/GenBank/DDBJ databases">
        <title>Widespread Adenine N6-methylation of Active Genes in Fungi.</title>
        <authorList>
            <consortium name="DOE Joint Genome Institute"/>
            <person name="Mondo S.J."/>
            <person name="Dannebaum R.O."/>
            <person name="Kuo R.C."/>
            <person name="Louie K.B."/>
            <person name="Bewick A.J."/>
            <person name="Labutti K."/>
            <person name="Haridas S."/>
            <person name="Kuo A."/>
            <person name="Salamov A."/>
            <person name="Ahrendt S.R."/>
            <person name="Lau R."/>
            <person name="Bowen B.P."/>
            <person name="Lipzen A."/>
            <person name="Sullivan W."/>
            <person name="Andreopoulos W.B."/>
            <person name="Clum A."/>
            <person name="Lindquist E."/>
            <person name="Daum C."/>
            <person name="Northen T.R."/>
            <person name="Ramamoorthy G."/>
            <person name="Schmitz R.J."/>
            <person name="Gryganskyi A."/>
            <person name="Culley D."/>
            <person name="Magnuson J."/>
            <person name="James T.Y."/>
            <person name="O'Malley M.A."/>
            <person name="Stajich J.E."/>
            <person name="Spatafora J.W."/>
            <person name="Visel A."/>
            <person name="Grigoriev I.V."/>
        </authorList>
    </citation>
    <scope>NUCLEOTIDE SEQUENCE [LARGE SCALE GENOMIC DNA]</scope>
    <source>
        <strain evidence="5 6">NRRL Y-17943</strain>
    </source>
</reference>
<dbReference type="OrthoDB" id="5316007at2759"/>
<dbReference type="PANTHER" id="PTHR35185:SF1">
    <property type="entry name" value="UPF0619 GPI-ANCHORED MEMBRANE PROTEIN C1322.10"/>
    <property type="match status" value="1"/>
</dbReference>
<dbReference type="AlphaFoldDB" id="A0A1Y1UQD2"/>
<sequence length="174" mass="17659">MKYTLAAILTLAISAVAVQVTFPSETEGWETNGSQLVEWKSVSTDPTSCDIELTTPNNNTPTTIAKNVSVAEGSYIYTPSSPLQAGNGYRLNLVASGTISILAQSPQFNVTQGTSTVTPTSGMSQTSTSATHTSTTTSMSASASASHTSGAATHLTAPVSGLALLILGAVGAMA</sequence>
<feature type="region of interest" description="Disordered" evidence="2">
    <location>
        <begin position="111"/>
        <end position="142"/>
    </location>
</feature>
<evidence type="ECO:0000313" key="5">
    <source>
        <dbReference type="EMBL" id="ORX40243.1"/>
    </source>
</evidence>
<dbReference type="GeneID" id="33556680"/>
<feature type="compositionally biased region" description="Low complexity" evidence="2">
    <location>
        <begin position="124"/>
        <end position="142"/>
    </location>
</feature>
<gene>
    <name evidence="5" type="ORF">BD324DRAFT_617037</name>
</gene>
<evidence type="ECO:0000256" key="1">
    <source>
        <dbReference type="ARBA" id="ARBA00022729"/>
    </source>
</evidence>
<dbReference type="Pfam" id="PF10342">
    <property type="entry name" value="Kre9_KNH"/>
    <property type="match status" value="1"/>
</dbReference>
<dbReference type="EMBL" id="NBSH01000002">
    <property type="protein sequence ID" value="ORX40243.1"/>
    <property type="molecule type" value="Genomic_DNA"/>
</dbReference>
<dbReference type="RefSeq" id="XP_021874028.1">
    <property type="nucleotide sequence ID" value="XM_022014872.1"/>
</dbReference>
<dbReference type="InterPro" id="IPR052479">
    <property type="entry name" value="GPI-anchor_Adhesion_Reg"/>
</dbReference>
<feature type="domain" description="Yeast cell wall synthesis Kre9/Knh1-like N-terminal" evidence="4">
    <location>
        <begin position="23"/>
        <end position="110"/>
    </location>
</feature>
<dbReference type="PANTHER" id="PTHR35185">
    <property type="entry name" value="SERINE/THREONINE-RICH PROTEIN ADG2-RELATED"/>
    <property type="match status" value="1"/>
</dbReference>
<proteinExistence type="predicted"/>
<dbReference type="InterPro" id="IPR018466">
    <property type="entry name" value="Kre9/Knh1-like_N"/>
</dbReference>
<feature type="compositionally biased region" description="Polar residues" evidence="2">
    <location>
        <begin position="111"/>
        <end position="123"/>
    </location>
</feature>
<protein>
    <recommendedName>
        <fullName evidence="4">Yeast cell wall synthesis Kre9/Knh1-like N-terminal domain-containing protein</fullName>
    </recommendedName>
</protein>
<comment type="caution">
    <text evidence="5">The sequence shown here is derived from an EMBL/GenBank/DDBJ whole genome shotgun (WGS) entry which is preliminary data.</text>
</comment>